<comment type="catalytic activity">
    <reaction evidence="1 7">
        <text>2-C-methyl-D-erythritol 4-phosphate + CTP + H(+) = 4-CDP-2-C-methyl-D-erythritol + diphosphate</text>
        <dbReference type="Rhea" id="RHEA:13429"/>
        <dbReference type="ChEBI" id="CHEBI:15378"/>
        <dbReference type="ChEBI" id="CHEBI:33019"/>
        <dbReference type="ChEBI" id="CHEBI:37563"/>
        <dbReference type="ChEBI" id="CHEBI:57823"/>
        <dbReference type="ChEBI" id="CHEBI:58262"/>
        <dbReference type="EC" id="2.7.7.60"/>
    </reaction>
</comment>
<dbReference type="Pfam" id="PF01128">
    <property type="entry name" value="IspD"/>
    <property type="match status" value="1"/>
</dbReference>
<keyword evidence="6 7" id="KW-0414">Isoprene biosynthesis</keyword>
<comment type="pathway">
    <text evidence="2 7">Isoprenoid biosynthesis; isopentenyl diphosphate biosynthesis via DXP pathway; isopentenyl diphosphate from 1-deoxy-D-xylulose 5-phosphate: step 2/6.</text>
</comment>
<evidence type="ECO:0000256" key="2">
    <source>
        <dbReference type="ARBA" id="ARBA00004787"/>
    </source>
</evidence>
<dbReference type="SUPFAM" id="SSF53448">
    <property type="entry name" value="Nucleotide-diphospho-sugar transferases"/>
    <property type="match status" value="1"/>
</dbReference>
<evidence type="ECO:0000256" key="5">
    <source>
        <dbReference type="ARBA" id="ARBA00022695"/>
    </source>
</evidence>
<feature type="site" description="Transition state stabilizer" evidence="7">
    <location>
        <position position="26"/>
    </location>
</feature>
<evidence type="ECO:0000256" key="7">
    <source>
        <dbReference type="HAMAP-Rule" id="MF_00108"/>
    </source>
</evidence>
<comment type="caution">
    <text evidence="8">The sequence shown here is derived from an EMBL/GenBank/DDBJ whole genome shotgun (WGS) entry which is preliminary data.</text>
</comment>
<dbReference type="GO" id="GO:0016779">
    <property type="term" value="F:nucleotidyltransferase activity"/>
    <property type="evidence" value="ECO:0007669"/>
    <property type="project" value="UniProtKB-KW"/>
</dbReference>
<evidence type="ECO:0000313" key="9">
    <source>
        <dbReference type="Proteomes" id="UP001501166"/>
    </source>
</evidence>
<sequence>MSENYEAVLLAAGSSKRLNGGEGQNKILKTLNNRPVFDYSLRLFLEDDHCLTIWFVVNEQEKETLIAALLTVYSTIPHKIQWVYGGEERQDSVKNALDAMENQDNRVLIHDAARPFITPDLIASLMDAVKETEAVTLAIPATDSMKMVKDTYVSASLYRPHVWHIQTPQVFSKKVIQEAMNKAVSENFYGNEEGELAERLGYKVKVVEGTRENMKITTPFDYEVAQVIAKKWFN</sequence>
<dbReference type="Gene3D" id="3.90.550.10">
    <property type="entry name" value="Spore Coat Polysaccharide Biosynthesis Protein SpsA, Chain A"/>
    <property type="match status" value="1"/>
</dbReference>
<protein>
    <recommendedName>
        <fullName evidence="7">2-C-methyl-D-erythritol 4-phosphate cytidylyltransferase</fullName>
        <ecNumber evidence="7">2.7.7.60</ecNumber>
    </recommendedName>
    <alternativeName>
        <fullName evidence="7">4-diphosphocytidyl-2C-methyl-D-erythritol synthase</fullName>
    </alternativeName>
    <alternativeName>
        <fullName evidence="7">MEP cytidylyltransferase</fullName>
        <shortName evidence="7">MCT</shortName>
    </alternativeName>
</protein>
<comment type="function">
    <text evidence="7">Catalyzes the formation of 4-diphosphocytidyl-2-C-methyl-D-erythritol from CTP and 2-C-methyl-D-erythritol 4-phosphate (MEP).</text>
</comment>
<accession>A0ABP3H2Y3</accession>
<gene>
    <name evidence="7 8" type="primary">ispD</name>
    <name evidence="8" type="ORF">GCM10008932_12000</name>
</gene>
<dbReference type="PANTHER" id="PTHR32125:SF4">
    <property type="entry name" value="2-C-METHYL-D-ERYTHRITOL 4-PHOSPHATE CYTIDYLYLTRANSFERASE, CHLOROPLASTIC"/>
    <property type="match status" value="1"/>
</dbReference>
<dbReference type="Proteomes" id="UP001501166">
    <property type="component" value="Unassembled WGS sequence"/>
</dbReference>
<dbReference type="EMBL" id="BAAACW010000068">
    <property type="protein sequence ID" value="GAA0360922.1"/>
    <property type="molecule type" value="Genomic_DNA"/>
</dbReference>
<dbReference type="RefSeq" id="WP_343754734.1">
    <property type="nucleotide sequence ID" value="NZ_BAAACW010000068.1"/>
</dbReference>
<dbReference type="PROSITE" id="PS01295">
    <property type="entry name" value="ISPD"/>
    <property type="match status" value="1"/>
</dbReference>
<feature type="site" description="Transition state stabilizer" evidence="7">
    <location>
        <position position="17"/>
    </location>
</feature>
<evidence type="ECO:0000313" key="8">
    <source>
        <dbReference type="EMBL" id="GAA0360922.1"/>
    </source>
</evidence>
<dbReference type="NCBIfam" id="TIGR00453">
    <property type="entry name" value="ispD"/>
    <property type="match status" value="1"/>
</dbReference>
<keyword evidence="9" id="KW-1185">Reference proteome</keyword>
<comment type="similarity">
    <text evidence="3 7">Belongs to the IspD/TarI cytidylyltransferase family. IspD subfamily.</text>
</comment>
<dbReference type="PANTHER" id="PTHR32125">
    <property type="entry name" value="2-C-METHYL-D-ERYTHRITOL 4-PHOSPHATE CYTIDYLYLTRANSFERASE, CHLOROPLASTIC"/>
    <property type="match status" value="1"/>
</dbReference>
<dbReference type="InterPro" id="IPR018294">
    <property type="entry name" value="ISPD_synthase_CS"/>
</dbReference>
<organism evidence="8 9">
    <name type="scientific">Alkalibacterium iburiense</name>
    <dbReference type="NCBI Taxonomy" id="290589"/>
    <lineage>
        <taxon>Bacteria</taxon>
        <taxon>Bacillati</taxon>
        <taxon>Bacillota</taxon>
        <taxon>Bacilli</taxon>
        <taxon>Lactobacillales</taxon>
        <taxon>Carnobacteriaceae</taxon>
        <taxon>Alkalibacterium</taxon>
    </lineage>
</organism>
<feature type="site" description="Positions MEP for the nucleophilic attack" evidence="7">
    <location>
        <position position="159"/>
    </location>
</feature>
<dbReference type="InterPro" id="IPR050088">
    <property type="entry name" value="IspD/TarI_cytidylyltransf_bact"/>
</dbReference>
<dbReference type="InterPro" id="IPR001228">
    <property type="entry name" value="IspD"/>
</dbReference>
<evidence type="ECO:0000256" key="3">
    <source>
        <dbReference type="ARBA" id="ARBA00009789"/>
    </source>
</evidence>
<evidence type="ECO:0000256" key="4">
    <source>
        <dbReference type="ARBA" id="ARBA00022679"/>
    </source>
</evidence>
<dbReference type="InterPro" id="IPR034683">
    <property type="entry name" value="IspD/TarI"/>
</dbReference>
<evidence type="ECO:0000256" key="6">
    <source>
        <dbReference type="ARBA" id="ARBA00023229"/>
    </source>
</evidence>
<dbReference type="InterPro" id="IPR029044">
    <property type="entry name" value="Nucleotide-diphossugar_trans"/>
</dbReference>
<reference evidence="9" key="1">
    <citation type="journal article" date="2019" name="Int. J. Syst. Evol. Microbiol.">
        <title>The Global Catalogue of Microorganisms (GCM) 10K type strain sequencing project: providing services to taxonomists for standard genome sequencing and annotation.</title>
        <authorList>
            <consortium name="The Broad Institute Genomics Platform"/>
            <consortium name="The Broad Institute Genome Sequencing Center for Infectious Disease"/>
            <person name="Wu L."/>
            <person name="Ma J."/>
        </authorList>
    </citation>
    <scope>NUCLEOTIDE SEQUENCE [LARGE SCALE GENOMIC DNA]</scope>
    <source>
        <strain evidence="9">JCM 12662</strain>
    </source>
</reference>
<evidence type="ECO:0000256" key="1">
    <source>
        <dbReference type="ARBA" id="ARBA00001282"/>
    </source>
</evidence>
<dbReference type="CDD" id="cd02516">
    <property type="entry name" value="CDP-ME_synthetase"/>
    <property type="match status" value="1"/>
</dbReference>
<feature type="site" description="Positions MEP for the nucleophilic attack" evidence="7">
    <location>
        <position position="215"/>
    </location>
</feature>
<dbReference type="HAMAP" id="MF_00108">
    <property type="entry name" value="IspD"/>
    <property type="match status" value="1"/>
</dbReference>
<keyword evidence="5 7" id="KW-0548">Nucleotidyltransferase</keyword>
<keyword evidence="4 7" id="KW-0808">Transferase</keyword>
<dbReference type="EC" id="2.7.7.60" evidence="7"/>
<name>A0ABP3H2Y3_9LACT</name>
<proteinExistence type="inferred from homology"/>